<dbReference type="Proteomes" id="UP000460715">
    <property type="component" value="Unassembled WGS sequence"/>
</dbReference>
<dbReference type="PANTHER" id="PTHR30213">
    <property type="entry name" value="INNER MEMBRANE PROTEIN YHJD"/>
    <property type="match status" value="1"/>
</dbReference>
<dbReference type="GO" id="GO:0005886">
    <property type="term" value="C:plasma membrane"/>
    <property type="evidence" value="ECO:0007669"/>
    <property type="project" value="UniProtKB-SubCell"/>
</dbReference>
<keyword evidence="2" id="KW-1003">Cell membrane</keyword>
<evidence type="ECO:0000256" key="2">
    <source>
        <dbReference type="ARBA" id="ARBA00022475"/>
    </source>
</evidence>
<proteinExistence type="predicted"/>
<protein>
    <submittedName>
        <fullName evidence="8">YihY/virulence factor BrkB family protein</fullName>
    </submittedName>
</protein>
<evidence type="ECO:0000256" key="4">
    <source>
        <dbReference type="ARBA" id="ARBA00022989"/>
    </source>
</evidence>
<dbReference type="Pfam" id="PF03631">
    <property type="entry name" value="Virul_fac_BrkB"/>
    <property type="match status" value="1"/>
</dbReference>
<evidence type="ECO:0000313" key="8">
    <source>
        <dbReference type="EMBL" id="MXP62989.1"/>
    </source>
</evidence>
<dbReference type="PANTHER" id="PTHR30213:SF0">
    <property type="entry name" value="UPF0761 MEMBRANE PROTEIN YIHY"/>
    <property type="match status" value="1"/>
</dbReference>
<organism evidence="8 9">
    <name type="scientific">Teichococcus coralli</name>
    <dbReference type="NCBI Taxonomy" id="2545983"/>
    <lineage>
        <taxon>Bacteria</taxon>
        <taxon>Pseudomonadati</taxon>
        <taxon>Pseudomonadota</taxon>
        <taxon>Alphaproteobacteria</taxon>
        <taxon>Acetobacterales</taxon>
        <taxon>Roseomonadaceae</taxon>
        <taxon>Roseomonas</taxon>
    </lineage>
</organism>
<dbReference type="EMBL" id="SNVJ01000004">
    <property type="protein sequence ID" value="MXP62989.1"/>
    <property type="molecule type" value="Genomic_DNA"/>
</dbReference>
<feature type="transmembrane region" description="Helical" evidence="7">
    <location>
        <begin position="260"/>
        <end position="285"/>
    </location>
</feature>
<feature type="compositionally biased region" description="Basic and acidic residues" evidence="6">
    <location>
        <begin position="16"/>
        <end position="28"/>
    </location>
</feature>
<evidence type="ECO:0000256" key="5">
    <source>
        <dbReference type="ARBA" id="ARBA00023136"/>
    </source>
</evidence>
<evidence type="ECO:0000313" key="9">
    <source>
        <dbReference type="Proteomes" id="UP000460715"/>
    </source>
</evidence>
<feature type="transmembrane region" description="Helical" evidence="7">
    <location>
        <begin position="194"/>
        <end position="219"/>
    </location>
</feature>
<feature type="transmembrane region" description="Helical" evidence="7">
    <location>
        <begin position="51"/>
        <end position="74"/>
    </location>
</feature>
<dbReference type="AlphaFoldDB" id="A0A845BHR7"/>
<feature type="region of interest" description="Disordered" evidence="6">
    <location>
        <begin position="1"/>
        <end position="28"/>
    </location>
</feature>
<keyword evidence="9" id="KW-1185">Reference proteome</keyword>
<feature type="transmembrane region" description="Helical" evidence="7">
    <location>
        <begin position="231"/>
        <end position="254"/>
    </location>
</feature>
<comment type="subcellular location">
    <subcellularLocation>
        <location evidence="1">Cell membrane</location>
        <topology evidence="1">Multi-pass membrane protein</topology>
    </subcellularLocation>
</comment>
<reference evidence="8 9" key="1">
    <citation type="submission" date="2019-03" db="EMBL/GenBank/DDBJ databases">
        <title>Roseomonas sp. a novel Roseomonas species isolated from Sea whip Gorgonian.</title>
        <authorList>
            <person name="Li F."/>
            <person name="Pan X."/>
            <person name="Huang S."/>
            <person name="Li Z."/>
            <person name="Meng B."/>
        </authorList>
    </citation>
    <scope>NUCLEOTIDE SEQUENCE [LARGE SCALE GENOMIC DNA]</scope>
    <source>
        <strain evidence="8 9">M0104</strain>
    </source>
</reference>
<evidence type="ECO:0000256" key="7">
    <source>
        <dbReference type="SAM" id="Phobius"/>
    </source>
</evidence>
<dbReference type="PIRSF" id="PIRSF035875">
    <property type="entry name" value="RNase_BN"/>
    <property type="match status" value="1"/>
</dbReference>
<keyword evidence="3 7" id="KW-0812">Transmembrane</keyword>
<comment type="caution">
    <text evidence="8">The sequence shown here is derived from an EMBL/GenBank/DDBJ whole genome shotgun (WGS) entry which is preliminary data.</text>
</comment>
<dbReference type="InterPro" id="IPR017039">
    <property type="entry name" value="Virul_fac_BrkB"/>
</dbReference>
<evidence type="ECO:0000256" key="1">
    <source>
        <dbReference type="ARBA" id="ARBA00004651"/>
    </source>
</evidence>
<name>A0A845BHR7_9PROT</name>
<gene>
    <name evidence="8" type="ORF">E0493_06435</name>
</gene>
<keyword evidence="5 7" id="KW-0472">Membrane</keyword>
<evidence type="ECO:0000256" key="3">
    <source>
        <dbReference type="ARBA" id="ARBA00022692"/>
    </source>
</evidence>
<keyword evidence="4 7" id="KW-1133">Transmembrane helix</keyword>
<evidence type="ECO:0000256" key="6">
    <source>
        <dbReference type="SAM" id="MobiDB-lite"/>
    </source>
</evidence>
<feature type="transmembrane region" description="Helical" evidence="7">
    <location>
        <begin position="161"/>
        <end position="182"/>
    </location>
</feature>
<accession>A0A845BHR7</accession>
<sequence>MAKASGECAACSAPAEEQRMADPRRETREAPWRHPFRAFIAEVLSDHTQTVAAALAFHAMFGVLPALAGAAALLSKVAGPAVLRGPVQAGAERLLGDRAAVSVLVEFVTTVPEGFGLGLGLALNLVVALWAAQRAASGLLTALNIVYDQTERRSWLQREGIAVVIALVVFLLLTVALLLLALPPLLSGHVESSLLGIVSLARWPALVLLFALAAGALYTYAPSRARPQRDWASWGTVAATLLWVVASIGLSVYVSHAQSFGVFYGSLGGAVVLMLWFYLTALALLAGAEVNGLRLEWAERRQDPVKQALHDRERRPDDG</sequence>